<dbReference type="PANTHER" id="PTHR30576">
    <property type="entry name" value="COLANIC BIOSYNTHESIS UDP-GLUCOSE LIPID CARRIER TRANSFERASE"/>
    <property type="match status" value="1"/>
</dbReference>
<reference evidence="9 10" key="1">
    <citation type="submission" date="2018-03" db="EMBL/GenBank/DDBJ databases">
        <authorList>
            <person name="Keele B.F."/>
        </authorList>
    </citation>
    <scope>NUCLEOTIDE SEQUENCE [LARGE SCALE GENOMIC DNA]</scope>
    <source>
        <strain evidence="9 10">D20</strain>
    </source>
</reference>
<reference evidence="9 10" key="2">
    <citation type="submission" date="2018-04" db="EMBL/GenBank/DDBJ databases">
        <title>Thauera lacus sp. nov., isolated from an saline lake in Inner Mongolia, China.</title>
        <authorList>
            <person name="Liang Q.-Y."/>
        </authorList>
    </citation>
    <scope>NUCLEOTIDE SEQUENCE [LARGE SCALE GENOMIC DNA]</scope>
    <source>
        <strain evidence="9 10">D20</strain>
    </source>
</reference>
<dbReference type="Gene3D" id="3.40.50.720">
    <property type="entry name" value="NAD(P)-binding Rossmann-like Domain"/>
    <property type="match status" value="1"/>
</dbReference>
<protein>
    <submittedName>
        <fullName evidence="9">Sugar transferase</fullName>
    </submittedName>
</protein>
<dbReference type="Proteomes" id="UP000241193">
    <property type="component" value="Unassembled WGS sequence"/>
</dbReference>
<dbReference type="OrthoDB" id="9808602at2"/>
<dbReference type="EMBL" id="PZKC01000004">
    <property type="protein sequence ID" value="PTD96928.1"/>
    <property type="molecule type" value="Genomic_DNA"/>
</dbReference>
<keyword evidence="6 7" id="KW-0472">Membrane</keyword>
<comment type="similarity">
    <text evidence="2">Belongs to the bacterial sugar transferase family.</text>
</comment>
<organism evidence="9 10">
    <name type="scientific">Pseudothauera lacus</name>
    <dbReference type="NCBI Taxonomy" id="2136175"/>
    <lineage>
        <taxon>Bacteria</taxon>
        <taxon>Pseudomonadati</taxon>
        <taxon>Pseudomonadota</taxon>
        <taxon>Betaproteobacteria</taxon>
        <taxon>Rhodocyclales</taxon>
        <taxon>Zoogloeaceae</taxon>
        <taxon>Pseudothauera</taxon>
    </lineage>
</organism>
<feature type="transmembrane region" description="Helical" evidence="7">
    <location>
        <begin position="21"/>
        <end position="39"/>
    </location>
</feature>
<dbReference type="PANTHER" id="PTHR30576:SF0">
    <property type="entry name" value="UNDECAPRENYL-PHOSPHATE N-ACETYLGALACTOSAMINYL 1-PHOSPHATE TRANSFERASE-RELATED"/>
    <property type="match status" value="1"/>
</dbReference>
<evidence type="ECO:0000313" key="9">
    <source>
        <dbReference type="EMBL" id="PTD96928.1"/>
    </source>
</evidence>
<name>A0A2T4IGN3_9RHOO</name>
<evidence type="ECO:0000256" key="3">
    <source>
        <dbReference type="ARBA" id="ARBA00022679"/>
    </source>
</evidence>
<dbReference type="InterPro" id="IPR003362">
    <property type="entry name" value="Bact_transf"/>
</dbReference>
<dbReference type="AlphaFoldDB" id="A0A2T4IGN3"/>
<evidence type="ECO:0000259" key="8">
    <source>
        <dbReference type="Pfam" id="PF02397"/>
    </source>
</evidence>
<comment type="caution">
    <text evidence="9">The sequence shown here is derived from an EMBL/GenBank/DDBJ whole genome shotgun (WGS) entry which is preliminary data.</text>
</comment>
<evidence type="ECO:0000256" key="7">
    <source>
        <dbReference type="SAM" id="Phobius"/>
    </source>
</evidence>
<feature type="domain" description="Bacterial sugar transferase" evidence="8">
    <location>
        <begin position="271"/>
        <end position="454"/>
    </location>
</feature>
<evidence type="ECO:0000313" key="10">
    <source>
        <dbReference type="Proteomes" id="UP000241193"/>
    </source>
</evidence>
<dbReference type="NCBIfam" id="TIGR03013">
    <property type="entry name" value="EpsB_2"/>
    <property type="match status" value="1"/>
</dbReference>
<dbReference type="NCBIfam" id="TIGR03025">
    <property type="entry name" value="EPS_sugtrans"/>
    <property type="match status" value="1"/>
</dbReference>
<feature type="transmembrane region" description="Helical" evidence="7">
    <location>
        <begin position="108"/>
        <end position="127"/>
    </location>
</feature>
<proteinExistence type="inferred from homology"/>
<dbReference type="RefSeq" id="WP_107492737.1">
    <property type="nucleotide sequence ID" value="NZ_PZKC01000004.1"/>
</dbReference>
<accession>A0A2T4IGN3</accession>
<keyword evidence="10" id="KW-1185">Reference proteome</keyword>
<feature type="transmembrane region" description="Helical" evidence="7">
    <location>
        <begin position="276"/>
        <end position="299"/>
    </location>
</feature>
<feature type="transmembrane region" description="Helical" evidence="7">
    <location>
        <begin position="78"/>
        <end position="96"/>
    </location>
</feature>
<evidence type="ECO:0000256" key="5">
    <source>
        <dbReference type="ARBA" id="ARBA00022989"/>
    </source>
</evidence>
<keyword evidence="3 9" id="KW-0808">Transferase</keyword>
<keyword evidence="4 7" id="KW-0812">Transmembrane</keyword>
<evidence type="ECO:0000256" key="4">
    <source>
        <dbReference type="ARBA" id="ARBA00022692"/>
    </source>
</evidence>
<sequence>MLKVFSHYFPSHTVLKILMDVVLLCFAVSVAIALQFRGAKVEWALVVPSAMLFAVAMIALNSVLGLYRPCGGSPRDAFVRVVLGLAVSVPVAYGVFLVLPWDYFASEAIQLTVLTLMGGVLALRGALNRRQENAFFTRRALIVGGGADAVSVERALSRPASSGVEVVGFYLPESEAAQEVSSARLVGQGQNLLDVVRQHRVGQVIVAVRERRGGVLPLRELLDCKLHGIQVQDLTCFFERVTGQVRIDSLKASWLIFGDGFRQGWLRAFIKRAFDLVAAMVLLVVTLPIMLLTMLLILIEDGAPVFYRQERVGQGGRVFKVIKFRSMRRDAERDGKPRWASANDDRTTRVGRVIRRLRIDELPQLFNVLAGQMSMVGPRPERPYFVDQLTRDIPFYAVRHSVKPGVTGWAQVRYQYGSSVDDAVNKLQYDLYYVKNHTFVLDTLILFETVRVVLTGEGAH</sequence>
<dbReference type="InterPro" id="IPR017475">
    <property type="entry name" value="EPS_sugar_tfrase"/>
</dbReference>
<dbReference type="InterPro" id="IPR017464">
    <property type="entry name" value="Sugar_tfrase_EpsB_2"/>
</dbReference>
<gene>
    <name evidence="9" type="ORF">C8261_05850</name>
</gene>
<dbReference type="Pfam" id="PF13727">
    <property type="entry name" value="CoA_binding_3"/>
    <property type="match status" value="1"/>
</dbReference>
<dbReference type="Pfam" id="PF02397">
    <property type="entry name" value="Bac_transf"/>
    <property type="match status" value="1"/>
</dbReference>
<evidence type="ECO:0000256" key="1">
    <source>
        <dbReference type="ARBA" id="ARBA00004141"/>
    </source>
</evidence>
<dbReference type="GO" id="GO:0016020">
    <property type="term" value="C:membrane"/>
    <property type="evidence" value="ECO:0007669"/>
    <property type="project" value="UniProtKB-SubCell"/>
</dbReference>
<evidence type="ECO:0000256" key="2">
    <source>
        <dbReference type="ARBA" id="ARBA00006464"/>
    </source>
</evidence>
<comment type="subcellular location">
    <subcellularLocation>
        <location evidence="1">Membrane</location>
        <topology evidence="1">Multi-pass membrane protein</topology>
    </subcellularLocation>
</comment>
<feature type="transmembrane region" description="Helical" evidence="7">
    <location>
        <begin position="45"/>
        <end position="66"/>
    </location>
</feature>
<dbReference type="GO" id="GO:0016780">
    <property type="term" value="F:phosphotransferase activity, for other substituted phosphate groups"/>
    <property type="evidence" value="ECO:0007669"/>
    <property type="project" value="TreeGrafter"/>
</dbReference>
<evidence type="ECO:0000256" key="6">
    <source>
        <dbReference type="ARBA" id="ARBA00023136"/>
    </source>
</evidence>
<keyword evidence="5 7" id="KW-1133">Transmembrane helix</keyword>